<reference evidence="1 2" key="1">
    <citation type="journal article" date="2009" name="Genome Res.">
        <title>Whole genome sequence of Desulfovibrio magneticus strain RS-1 revealed common gene clusters in magnetotactic bacteria.</title>
        <authorList>
            <person name="Nakazawa H."/>
            <person name="Arakaki A."/>
            <person name="Narita-Yamada S."/>
            <person name="Yashiro I."/>
            <person name="Jinno K."/>
            <person name="Aoki N."/>
            <person name="Tsuruyama A."/>
            <person name="Okamura Y."/>
            <person name="Tanikawa S."/>
            <person name="Fujita N."/>
            <person name="Takeyama H."/>
            <person name="Matsunaga T."/>
        </authorList>
    </citation>
    <scope>NUCLEOTIDE SEQUENCE [LARGE SCALE GENOMIC DNA]</scope>
    <source>
        <strain evidence="2">ATCC 700980 / DSM 13731 / RS-1</strain>
    </source>
</reference>
<proteinExistence type="predicted"/>
<evidence type="ECO:0000313" key="2">
    <source>
        <dbReference type="Proteomes" id="UP000009071"/>
    </source>
</evidence>
<dbReference type="Proteomes" id="UP000009071">
    <property type="component" value="Chromosome"/>
</dbReference>
<accession>C4XM45</accession>
<dbReference type="STRING" id="573370.DMR_36820"/>
<sequence>MPLEEKVSQIEDFFMDRIICRCCKPIVTMITHDIIGILPSRIGCFQPKPSFLTVQADFRHTAIPGDEVFVKYVCGHFRFSNFR</sequence>
<dbReference type="AlphaFoldDB" id="C4XM45"/>
<keyword evidence="2" id="KW-1185">Reference proteome</keyword>
<dbReference type="HOGENOM" id="CLU_2537105_0_0_7"/>
<organism evidence="1 2">
    <name type="scientific">Solidesulfovibrio magneticus (strain ATCC 700980 / DSM 13731 / RS-1)</name>
    <name type="common">Desulfovibrio magneticus</name>
    <dbReference type="NCBI Taxonomy" id="573370"/>
    <lineage>
        <taxon>Bacteria</taxon>
        <taxon>Pseudomonadati</taxon>
        <taxon>Thermodesulfobacteriota</taxon>
        <taxon>Desulfovibrionia</taxon>
        <taxon>Desulfovibrionales</taxon>
        <taxon>Desulfovibrionaceae</taxon>
        <taxon>Solidesulfovibrio</taxon>
    </lineage>
</organism>
<gene>
    <name evidence="1" type="ordered locus">DMR_36820</name>
</gene>
<dbReference type="KEGG" id="dma:DMR_36820"/>
<name>C4XM45_SOLM1</name>
<protein>
    <submittedName>
        <fullName evidence="1">Uncharacterized protein</fullName>
    </submittedName>
</protein>
<evidence type="ECO:0000313" key="1">
    <source>
        <dbReference type="EMBL" id="BAH77173.1"/>
    </source>
</evidence>
<dbReference type="EMBL" id="AP010904">
    <property type="protein sequence ID" value="BAH77173.1"/>
    <property type="molecule type" value="Genomic_DNA"/>
</dbReference>